<gene>
    <name evidence="4" type="ORF">Acy02nite_23230</name>
</gene>
<keyword evidence="5" id="KW-1185">Reference proteome</keyword>
<keyword evidence="2" id="KW-0472">Membrane</keyword>
<keyword evidence="2" id="KW-0812">Transmembrane</keyword>
<comment type="caution">
    <text evidence="4">The sequence shown here is derived from an EMBL/GenBank/DDBJ whole genome shotgun (WGS) entry which is preliminary data.</text>
</comment>
<dbReference type="Proteomes" id="UP000619479">
    <property type="component" value="Unassembled WGS sequence"/>
</dbReference>
<name>A0A919IHG6_9ACTN</name>
<dbReference type="AlphaFoldDB" id="A0A919IHG6"/>
<feature type="domain" description="FIMAH" evidence="3">
    <location>
        <begin position="121"/>
        <end position="197"/>
    </location>
</feature>
<accession>A0A919IHG6</accession>
<evidence type="ECO:0000313" key="4">
    <source>
        <dbReference type="EMBL" id="GID64442.1"/>
    </source>
</evidence>
<reference evidence="4" key="1">
    <citation type="submission" date="2021-01" db="EMBL/GenBank/DDBJ databases">
        <title>Whole genome shotgun sequence of Actinoplanes cyaneus NBRC 14990.</title>
        <authorList>
            <person name="Komaki H."/>
            <person name="Tamura T."/>
        </authorList>
    </citation>
    <scope>NUCLEOTIDE SEQUENCE</scope>
    <source>
        <strain evidence="4">NBRC 14990</strain>
    </source>
</reference>
<organism evidence="4 5">
    <name type="scientific">Actinoplanes cyaneus</name>
    <dbReference type="NCBI Taxonomy" id="52696"/>
    <lineage>
        <taxon>Bacteria</taxon>
        <taxon>Bacillati</taxon>
        <taxon>Actinomycetota</taxon>
        <taxon>Actinomycetes</taxon>
        <taxon>Micromonosporales</taxon>
        <taxon>Micromonosporaceae</taxon>
        <taxon>Actinoplanes</taxon>
    </lineage>
</organism>
<feature type="region of interest" description="Disordered" evidence="1">
    <location>
        <begin position="83"/>
        <end position="109"/>
    </location>
</feature>
<dbReference type="Pfam" id="PF22888">
    <property type="entry name" value="FIMAH"/>
    <property type="match status" value="1"/>
</dbReference>
<dbReference type="InterPro" id="IPR054470">
    <property type="entry name" value="FIMAH_dom"/>
</dbReference>
<proteinExistence type="predicted"/>
<evidence type="ECO:0000256" key="2">
    <source>
        <dbReference type="SAM" id="Phobius"/>
    </source>
</evidence>
<dbReference type="EMBL" id="BOMH01000017">
    <property type="protein sequence ID" value="GID64442.1"/>
    <property type="molecule type" value="Genomic_DNA"/>
</dbReference>
<protein>
    <recommendedName>
        <fullName evidence="3">FIMAH domain-containing protein</fullName>
    </recommendedName>
</protein>
<feature type="transmembrane region" description="Helical" evidence="2">
    <location>
        <begin position="39"/>
        <end position="58"/>
    </location>
</feature>
<keyword evidence="2" id="KW-1133">Transmembrane helix</keyword>
<evidence type="ECO:0000256" key="1">
    <source>
        <dbReference type="SAM" id="MobiDB-lite"/>
    </source>
</evidence>
<sequence>MSAVSDMHDPRPSSPHWPTTVLPTVPEPDKYRRAGRIRLIVLGSAGAFLAIAVGYWALADPGADDSQVPVAVASTPVQVLKTQSIEPLEESSTTPLTTPPTSKPATKPAAAPVKVGQVLGAMQRELVVLVRTRQLERDEARSLSQRLRKISESVRKDDEDKAQDRLEDFTDKLDDLRDDEKISEAGFNALTGRAAQIDAALDE</sequence>
<evidence type="ECO:0000259" key="3">
    <source>
        <dbReference type="Pfam" id="PF22888"/>
    </source>
</evidence>
<feature type="region of interest" description="Disordered" evidence="1">
    <location>
        <begin position="1"/>
        <end position="23"/>
    </location>
</feature>
<evidence type="ECO:0000313" key="5">
    <source>
        <dbReference type="Proteomes" id="UP000619479"/>
    </source>
</evidence>
<feature type="compositionally biased region" description="Basic and acidic residues" evidence="1">
    <location>
        <begin position="1"/>
        <end position="11"/>
    </location>
</feature>